<protein>
    <submittedName>
        <fullName evidence="1">Uncharacterized protein</fullName>
    </submittedName>
</protein>
<accession>A0ACC0B5A6</accession>
<organism evidence="1 2">
    <name type="scientific">Catharanthus roseus</name>
    <name type="common">Madagascar periwinkle</name>
    <name type="synonym">Vinca rosea</name>
    <dbReference type="NCBI Taxonomy" id="4058"/>
    <lineage>
        <taxon>Eukaryota</taxon>
        <taxon>Viridiplantae</taxon>
        <taxon>Streptophyta</taxon>
        <taxon>Embryophyta</taxon>
        <taxon>Tracheophyta</taxon>
        <taxon>Spermatophyta</taxon>
        <taxon>Magnoliopsida</taxon>
        <taxon>eudicotyledons</taxon>
        <taxon>Gunneridae</taxon>
        <taxon>Pentapetalae</taxon>
        <taxon>asterids</taxon>
        <taxon>lamiids</taxon>
        <taxon>Gentianales</taxon>
        <taxon>Apocynaceae</taxon>
        <taxon>Rauvolfioideae</taxon>
        <taxon>Vinceae</taxon>
        <taxon>Catharanthinae</taxon>
        <taxon>Catharanthus</taxon>
    </lineage>
</organism>
<dbReference type="Proteomes" id="UP001060085">
    <property type="component" value="Linkage Group LG04"/>
</dbReference>
<reference evidence="2" key="1">
    <citation type="journal article" date="2023" name="Nat. Plants">
        <title>Single-cell RNA sequencing provides a high-resolution roadmap for understanding the multicellular compartmentation of specialized metabolism.</title>
        <authorList>
            <person name="Sun S."/>
            <person name="Shen X."/>
            <person name="Li Y."/>
            <person name="Li Y."/>
            <person name="Wang S."/>
            <person name="Li R."/>
            <person name="Zhang H."/>
            <person name="Shen G."/>
            <person name="Guo B."/>
            <person name="Wei J."/>
            <person name="Xu J."/>
            <person name="St-Pierre B."/>
            <person name="Chen S."/>
            <person name="Sun C."/>
        </authorList>
    </citation>
    <scope>NUCLEOTIDE SEQUENCE [LARGE SCALE GENOMIC DNA]</scope>
</reference>
<name>A0ACC0B5A6_CATRO</name>
<keyword evidence="2" id="KW-1185">Reference proteome</keyword>
<evidence type="ECO:0000313" key="1">
    <source>
        <dbReference type="EMBL" id="KAI5667812.1"/>
    </source>
</evidence>
<proteinExistence type="predicted"/>
<comment type="caution">
    <text evidence="1">The sequence shown here is derived from an EMBL/GenBank/DDBJ whole genome shotgun (WGS) entry which is preliminary data.</text>
</comment>
<gene>
    <name evidence="1" type="ORF">M9H77_17665</name>
</gene>
<sequence length="261" mass="30003">MKLQSLLPDREFAYRRSSPPPVAGEISWVTQNITDVCLGRRILTKLESGTIPTHSDTPGSSSTPTTQPSSSTAPSTNPMAWKPHPGDIRQLLTMNIDRCKWDSTVFITKMRQVWEVKIGDRMRDLLVDAWAARKRPLWILEMSSEQMMKYWESPTYKVFCEWNKRNRNKGRGVSEQESTHQTDLIERFSKSRHLEELHKHQTRDKKGQYTKFHEARQKAEEEAATTGTPMPHDLQLMATISTGLSHGWLYKADSKAAHLRA</sequence>
<dbReference type="EMBL" id="CM044704">
    <property type="protein sequence ID" value="KAI5667812.1"/>
    <property type="molecule type" value="Genomic_DNA"/>
</dbReference>
<evidence type="ECO:0000313" key="2">
    <source>
        <dbReference type="Proteomes" id="UP001060085"/>
    </source>
</evidence>